<evidence type="ECO:0000259" key="4">
    <source>
        <dbReference type="Pfam" id="PF03936"/>
    </source>
</evidence>
<dbReference type="EMBL" id="JACGCM010002221">
    <property type="protein sequence ID" value="KAF6143062.1"/>
    <property type="molecule type" value="Genomic_DNA"/>
</dbReference>
<dbReference type="OrthoDB" id="1877784at2759"/>
<proteinExistence type="predicted"/>
<evidence type="ECO:0000256" key="2">
    <source>
        <dbReference type="ARBA" id="ARBA00022723"/>
    </source>
</evidence>
<keyword evidence="2" id="KW-0479">Metal-binding</keyword>
<gene>
    <name evidence="5" type="ORF">GIB67_041130</name>
</gene>
<sequence length="564" mass="65555">MNNQVSSIPSPATIPSFEKPGKELDRPLVDFPPSVWGDYFLEYKCDDKIIDDYNKQVEGLKEEVRRMLIEAASTASEKMDLIDAVIRLGVGYHFEIEINKAIEELFNARVFNDNDDLHSVSLHFRLLRQHGYNASSDVFSKFKDDKGKFKSSLSADVPGMLSLYEATHLRVHDEDILDEALEFATYHLKNILATQVSSHLTREIGQALVQAYHKGMPRLETIRYIPLYEESEKRNEVLLKFAKLDYYLLRSLHLKELSEITEWWRNLDFATKLPYVRDRVVENYFWTLGVYFEPKYSFGRILTTKMTTIAVLLDDTYDAYGTVEELQLFTDVYKGSLWWDVSTIDHLPEYMQFAYRVISDFFDEIEKYLIKKRSSYRLHYSKETIKGVVRAYFAEAKWCKERYVPTTKEYLDVAMVSSNYITLTVASLLCLGDNVTKEAFDWLAEMPKILTASLVICRVMDDIKSHKFEQQRPHVASVVQCYTKEHGVSDDEACCELRKMVENVWKDINQAILKPTPVPMDVLMSSLNYSRVMDVIYKDLDGYTFAHLVIKDHVKLLLVDPPPM</sequence>
<dbReference type="SFLD" id="SFLDS00005">
    <property type="entry name" value="Isoprenoid_Synthase_Type_I"/>
    <property type="match status" value="1"/>
</dbReference>
<dbReference type="InterPro" id="IPR008930">
    <property type="entry name" value="Terpenoid_cyclase/PrenylTrfase"/>
</dbReference>
<keyword evidence="6" id="KW-1185">Reference proteome</keyword>
<dbReference type="GO" id="GO:0016102">
    <property type="term" value="P:diterpenoid biosynthetic process"/>
    <property type="evidence" value="ECO:0007669"/>
    <property type="project" value="InterPro"/>
</dbReference>
<dbReference type="InterPro" id="IPR005630">
    <property type="entry name" value="Terpene_synthase_metal-bd"/>
</dbReference>
<comment type="cofactor">
    <cofactor evidence="1">
        <name>Mg(2+)</name>
        <dbReference type="ChEBI" id="CHEBI:18420"/>
    </cofactor>
</comment>
<dbReference type="GO" id="GO:0010333">
    <property type="term" value="F:terpene synthase activity"/>
    <property type="evidence" value="ECO:0007669"/>
    <property type="project" value="InterPro"/>
</dbReference>
<dbReference type="GO" id="GO:0000287">
    <property type="term" value="F:magnesium ion binding"/>
    <property type="evidence" value="ECO:0007669"/>
    <property type="project" value="InterPro"/>
</dbReference>
<dbReference type="Pfam" id="PF03936">
    <property type="entry name" value="Terpene_synth_C"/>
    <property type="match status" value="1"/>
</dbReference>
<dbReference type="Gene3D" id="1.10.600.10">
    <property type="entry name" value="Farnesyl Diphosphate Synthase"/>
    <property type="match status" value="1"/>
</dbReference>
<dbReference type="InterPro" id="IPR044814">
    <property type="entry name" value="Terpene_cyclase_plant_C1"/>
</dbReference>
<dbReference type="Gene3D" id="1.50.10.130">
    <property type="entry name" value="Terpene synthase, N-terminal domain"/>
    <property type="match status" value="1"/>
</dbReference>
<name>A0A7J7LKJ0_9MAGN</name>
<comment type="caution">
    <text evidence="5">The sequence shown here is derived from an EMBL/GenBank/DDBJ whole genome shotgun (WGS) entry which is preliminary data.</text>
</comment>
<dbReference type="AlphaFoldDB" id="A0A7J7LKJ0"/>
<dbReference type="InterPro" id="IPR001906">
    <property type="entry name" value="Terpene_synth_N"/>
</dbReference>
<feature type="domain" description="Terpene synthase N-terminal" evidence="3">
    <location>
        <begin position="35"/>
        <end position="208"/>
    </location>
</feature>
<evidence type="ECO:0000259" key="3">
    <source>
        <dbReference type="Pfam" id="PF01397"/>
    </source>
</evidence>
<dbReference type="SUPFAM" id="SSF48239">
    <property type="entry name" value="Terpenoid cyclases/Protein prenyltransferases"/>
    <property type="match status" value="1"/>
</dbReference>
<protein>
    <submittedName>
        <fullName evidence="5">Uncharacterized protein</fullName>
    </submittedName>
</protein>
<dbReference type="InterPro" id="IPR036965">
    <property type="entry name" value="Terpene_synth_N_sf"/>
</dbReference>
<dbReference type="FunFam" id="1.50.10.130:FF:000001">
    <property type="entry name" value="Isoprene synthase, chloroplastic"/>
    <property type="match status" value="1"/>
</dbReference>
<feature type="domain" description="Terpene synthase metal-binding" evidence="4">
    <location>
        <begin position="266"/>
        <end position="507"/>
    </location>
</feature>
<dbReference type="InterPro" id="IPR034741">
    <property type="entry name" value="Terpene_cyclase-like_1_C"/>
</dbReference>
<evidence type="ECO:0000313" key="6">
    <source>
        <dbReference type="Proteomes" id="UP000541444"/>
    </source>
</evidence>
<dbReference type="Proteomes" id="UP000541444">
    <property type="component" value="Unassembled WGS sequence"/>
</dbReference>
<dbReference type="Pfam" id="PF01397">
    <property type="entry name" value="Terpene_synth"/>
    <property type="match status" value="1"/>
</dbReference>
<reference evidence="5 6" key="1">
    <citation type="journal article" date="2020" name="IScience">
        <title>Genome Sequencing of the Endangered Kingdonia uniflora (Circaeasteraceae, Ranunculales) Reveals Potential Mechanisms of Evolutionary Specialization.</title>
        <authorList>
            <person name="Sun Y."/>
            <person name="Deng T."/>
            <person name="Zhang A."/>
            <person name="Moore M.J."/>
            <person name="Landis J.B."/>
            <person name="Lin N."/>
            <person name="Zhang H."/>
            <person name="Zhang X."/>
            <person name="Huang J."/>
            <person name="Zhang X."/>
            <person name="Sun H."/>
            <person name="Wang H."/>
        </authorList>
    </citation>
    <scope>NUCLEOTIDE SEQUENCE [LARGE SCALE GENOMIC DNA]</scope>
    <source>
        <strain evidence="5">TB1705</strain>
        <tissue evidence="5">Leaf</tissue>
    </source>
</reference>
<dbReference type="PANTHER" id="PTHR31225">
    <property type="entry name" value="OS04G0344100 PROTEIN-RELATED"/>
    <property type="match status" value="1"/>
</dbReference>
<evidence type="ECO:0000256" key="1">
    <source>
        <dbReference type="ARBA" id="ARBA00001946"/>
    </source>
</evidence>
<dbReference type="SFLD" id="SFLDG01019">
    <property type="entry name" value="Terpene_Cyclase_Like_1_C_Termi"/>
    <property type="match status" value="1"/>
</dbReference>
<dbReference type="PANTHER" id="PTHR31225:SF221">
    <property type="entry name" value="(-)-GERMACRENE D SYNTHASE"/>
    <property type="match status" value="1"/>
</dbReference>
<dbReference type="InterPro" id="IPR008949">
    <property type="entry name" value="Isoprenoid_synthase_dom_sf"/>
</dbReference>
<dbReference type="InterPro" id="IPR050148">
    <property type="entry name" value="Terpene_synthase-like"/>
</dbReference>
<evidence type="ECO:0000313" key="5">
    <source>
        <dbReference type="EMBL" id="KAF6143062.1"/>
    </source>
</evidence>
<dbReference type="SUPFAM" id="SSF48576">
    <property type="entry name" value="Terpenoid synthases"/>
    <property type="match status" value="1"/>
</dbReference>
<accession>A0A7J7LKJ0</accession>
<organism evidence="5 6">
    <name type="scientific">Kingdonia uniflora</name>
    <dbReference type="NCBI Taxonomy" id="39325"/>
    <lineage>
        <taxon>Eukaryota</taxon>
        <taxon>Viridiplantae</taxon>
        <taxon>Streptophyta</taxon>
        <taxon>Embryophyta</taxon>
        <taxon>Tracheophyta</taxon>
        <taxon>Spermatophyta</taxon>
        <taxon>Magnoliopsida</taxon>
        <taxon>Ranunculales</taxon>
        <taxon>Circaeasteraceae</taxon>
        <taxon>Kingdonia</taxon>
    </lineage>
</organism>
<dbReference type="CDD" id="cd00684">
    <property type="entry name" value="Terpene_cyclase_plant_C1"/>
    <property type="match status" value="1"/>
</dbReference>
<dbReference type="FunFam" id="1.10.600.10:FF:000007">
    <property type="entry name" value="Isoprene synthase, chloroplastic"/>
    <property type="match status" value="1"/>
</dbReference>